<dbReference type="InterPro" id="IPR006549">
    <property type="entry name" value="HAD-SF_hydro_IIIA"/>
</dbReference>
<dbReference type="InterPro" id="IPR036412">
    <property type="entry name" value="HAD-like_sf"/>
</dbReference>
<dbReference type="PANTHER" id="PTHR12083">
    <property type="entry name" value="BIFUNCTIONAL POLYNUCLEOTIDE PHOSPHATASE/KINASE"/>
    <property type="match status" value="1"/>
</dbReference>
<dbReference type="NCBIfam" id="TIGR01664">
    <property type="entry name" value="DNA-3'-Pase"/>
    <property type="match status" value="1"/>
</dbReference>
<dbReference type="GO" id="GO:0006281">
    <property type="term" value="P:DNA repair"/>
    <property type="evidence" value="ECO:0007669"/>
    <property type="project" value="TreeGrafter"/>
</dbReference>
<dbReference type="NCBIfam" id="TIGR01662">
    <property type="entry name" value="HAD-SF-IIIA"/>
    <property type="match status" value="1"/>
</dbReference>
<accession>A0A0D7B110</accession>
<feature type="region of interest" description="Disordered" evidence="1">
    <location>
        <begin position="403"/>
        <end position="463"/>
    </location>
</feature>
<evidence type="ECO:0000256" key="1">
    <source>
        <dbReference type="SAM" id="MobiDB-lite"/>
    </source>
</evidence>
<feature type="region of interest" description="Disordered" evidence="1">
    <location>
        <begin position="1"/>
        <end position="25"/>
    </location>
</feature>
<dbReference type="InterPro" id="IPR023214">
    <property type="entry name" value="HAD_sf"/>
</dbReference>
<sequence length="518" mass="57440">MAGTVSKKRSAPERDGGRETKKAKMDVKPAVHPFFTKGYRPGKQEDEDASGTSFVFCPALGLDKTCLYGVNRSPLRTSKIAAFDLDGTLIKSTIGAGTSKSKSSSSALFEWWHPSVPAKLRGAVEAGYTVVIVSNQGVKPKVLETWRSKVRAIADALPDVSFYIFAATAKDIFRKPLPGIWDAIRRIWGEVQISVDESFFVGDAAGRRYPSKGKKENKDFADSDRKWAANAGLRFSTPEEYFLEKPVYADYVMGGFDAKTFEMALPPAPTMPSPSTLEVIVFAGPPCLGKSSFYRKHFQPRGYVHINQDTLKSRDKCVKKADEALQAGIAVVIDNTNRDKKTRALYVNLAKKHGVSVRCFVFGMGDGEEEQLAKWRKLAEHNNVWRAVVKPYLAAAAEHAKVITKSNDPENTDEKAEKETEKGKETEVTDDTPTHMGERDSGSSSKKADTSTLPSTLDRVKALPPPQQDLIPALVLNKFYADWESPTSKEGFSAVESVMEWSFEGTDKERRVWEMWLT</sequence>
<name>A0A0D7B110_9AGAR</name>
<protein>
    <submittedName>
        <fullName evidence="2">PNK3P-domain-containing protein</fullName>
    </submittedName>
</protein>
<dbReference type="Pfam" id="PF08645">
    <property type="entry name" value="PNK3P"/>
    <property type="match status" value="1"/>
</dbReference>
<dbReference type="Gene3D" id="3.40.50.300">
    <property type="entry name" value="P-loop containing nucleotide triphosphate hydrolases"/>
    <property type="match status" value="1"/>
</dbReference>
<dbReference type="OrthoDB" id="19045at2759"/>
<dbReference type="EMBL" id="KN880669">
    <property type="protein sequence ID" value="KIY63839.1"/>
    <property type="molecule type" value="Genomic_DNA"/>
</dbReference>
<dbReference type="InterPro" id="IPR006551">
    <property type="entry name" value="Polynucleotide_phosphatase"/>
</dbReference>
<evidence type="ECO:0000313" key="3">
    <source>
        <dbReference type="Proteomes" id="UP000054007"/>
    </source>
</evidence>
<dbReference type="InterPro" id="IPR013954">
    <property type="entry name" value="PNK3P"/>
</dbReference>
<dbReference type="GO" id="GO:0046403">
    <property type="term" value="F:polynucleotide 3'-phosphatase activity"/>
    <property type="evidence" value="ECO:0007669"/>
    <property type="project" value="TreeGrafter"/>
</dbReference>
<gene>
    <name evidence="2" type="ORF">CYLTODRAFT_493587</name>
</gene>
<dbReference type="GO" id="GO:0003690">
    <property type="term" value="F:double-stranded DNA binding"/>
    <property type="evidence" value="ECO:0007669"/>
    <property type="project" value="TreeGrafter"/>
</dbReference>
<dbReference type="SUPFAM" id="SSF52540">
    <property type="entry name" value="P-loop containing nucleoside triphosphate hydrolases"/>
    <property type="match status" value="1"/>
</dbReference>
<dbReference type="Pfam" id="PF13671">
    <property type="entry name" value="AAA_33"/>
    <property type="match status" value="1"/>
</dbReference>
<proteinExistence type="predicted"/>
<keyword evidence="3" id="KW-1185">Reference proteome</keyword>
<feature type="compositionally biased region" description="Basic and acidic residues" evidence="1">
    <location>
        <begin position="412"/>
        <end position="449"/>
    </location>
</feature>
<dbReference type="Proteomes" id="UP000054007">
    <property type="component" value="Unassembled WGS sequence"/>
</dbReference>
<dbReference type="SUPFAM" id="SSF56784">
    <property type="entry name" value="HAD-like"/>
    <property type="match status" value="1"/>
</dbReference>
<dbReference type="PANTHER" id="PTHR12083:SF9">
    <property type="entry name" value="BIFUNCTIONAL POLYNUCLEOTIDE PHOSPHATASE_KINASE"/>
    <property type="match status" value="1"/>
</dbReference>
<dbReference type="InterPro" id="IPR027417">
    <property type="entry name" value="P-loop_NTPase"/>
</dbReference>
<evidence type="ECO:0000313" key="2">
    <source>
        <dbReference type="EMBL" id="KIY63839.1"/>
    </source>
</evidence>
<feature type="compositionally biased region" description="Basic and acidic residues" evidence="1">
    <location>
        <begin position="10"/>
        <end position="25"/>
    </location>
</feature>
<reference evidence="2 3" key="1">
    <citation type="journal article" date="2015" name="Fungal Genet. Biol.">
        <title>Evolution of novel wood decay mechanisms in Agaricales revealed by the genome sequences of Fistulina hepatica and Cylindrobasidium torrendii.</title>
        <authorList>
            <person name="Floudas D."/>
            <person name="Held B.W."/>
            <person name="Riley R."/>
            <person name="Nagy L.G."/>
            <person name="Koehler G."/>
            <person name="Ransdell A.S."/>
            <person name="Younus H."/>
            <person name="Chow J."/>
            <person name="Chiniquy J."/>
            <person name="Lipzen A."/>
            <person name="Tritt A."/>
            <person name="Sun H."/>
            <person name="Haridas S."/>
            <person name="LaButti K."/>
            <person name="Ohm R.A."/>
            <person name="Kues U."/>
            <person name="Blanchette R.A."/>
            <person name="Grigoriev I.V."/>
            <person name="Minto R.E."/>
            <person name="Hibbett D.S."/>
        </authorList>
    </citation>
    <scope>NUCLEOTIDE SEQUENCE [LARGE SCALE GENOMIC DNA]</scope>
    <source>
        <strain evidence="2 3">FP15055 ss-10</strain>
    </source>
</reference>
<dbReference type="GO" id="GO:0046404">
    <property type="term" value="F:ATP-dependent polydeoxyribonucleotide 5'-hydroxyl-kinase activity"/>
    <property type="evidence" value="ECO:0007669"/>
    <property type="project" value="TreeGrafter"/>
</dbReference>
<dbReference type="STRING" id="1314674.A0A0D7B110"/>
<dbReference type="AlphaFoldDB" id="A0A0D7B110"/>
<organism evidence="2 3">
    <name type="scientific">Cylindrobasidium torrendii FP15055 ss-10</name>
    <dbReference type="NCBI Taxonomy" id="1314674"/>
    <lineage>
        <taxon>Eukaryota</taxon>
        <taxon>Fungi</taxon>
        <taxon>Dikarya</taxon>
        <taxon>Basidiomycota</taxon>
        <taxon>Agaricomycotina</taxon>
        <taxon>Agaricomycetes</taxon>
        <taxon>Agaricomycetidae</taxon>
        <taxon>Agaricales</taxon>
        <taxon>Marasmiineae</taxon>
        <taxon>Physalacriaceae</taxon>
        <taxon>Cylindrobasidium</taxon>
    </lineage>
</organism>
<dbReference type="Gene3D" id="3.40.50.1000">
    <property type="entry name" value="HAD superfamily/HAD-like"/>
    <property type="match status" value="1"/>
</dbReference>